<organism evidence="7 8">
    <name type="scientific">Pseudonocardia parietis</name>
    <dbReference type="NCBI Taxonomy" id="570936"/>
    <lineage>
        <taxon>Bacteria</taxon>
        <taxon>Bacillati</taxon>
        <taxon>Actinomycetota</taxon>
        <taxon>Actinomycetes</taxon>
        <taxon>Pseudonocardiales</taxon>
        <taxon>Pseudonocardiaceae</taxon>
        <taxon>Pseudonocardia</taxon>
    </lineage>
</organism>
<proteinExistence type="predicted"/>
<feature type="transmembrane region" description="Helical" evidence="6">
    <location>
        <begin position="167"/>
        <end position="190"/>
    </location>
</feature>
<dbReference type="RefSeq" id="WP_210024859.1">
    <property type="nucleotide sequence ID" value="NZ_JAGINU010000001.1"/>
</dbReference>
<sequence length="457" mass="45026">MRSTPGPPDVASARPGKSAGLGAALALLRRGPFARLFAVRLSAQWADGLFQAALGGAVLFNPEREADPLVVASGLAVLLLPYSILGPFAGSLLDRWDRRRVLAGASVLRAALVLTVAAAIAAGWAGTPLYVLALAVTGVNRFVLTGLSAALPHVVPDTPRLVPANTLSVTVGAGVSATGAGCAVALRAVFGDGDAGSGATVVVAAVGSLVAALLAAGFGRGALGPDPATPAGVAGRPPPRPVFRDVLGGLGAGARATVSNPAVCAPFIGLVAHRLAFGINTLLLLMLFRHVFTPENVPGAGGLLGIGVVAGLTAAGLAVAALVTPPLVRATGSVGAVRIALTGAVLSQAAVAIWLTLPTVLVSAFALGVFGQVVKLCADAGVQGGAGDAVRGRVFALFDAVFSICYVAAVTLAAVAGPADGRSPGLLGLAAGLYAAGLVTHLAYANGRAVRTSEPAR</sequence>
<comment type="caution">
    <text evidence="7">The sequence shown here is derived from an EMBL/GenBank/DDBJ whole genome shotgun (WGS) entry which is preliminary data.</text>
</comment>
<feature type="transmembrane region" description="Helical" evidence="6">
    <location>
        <begin position="275"/>
        <end position="292"/>
    </location>
</feature>
<feature type="transmembrane region" description="Helical" evidence="6">
    <location>
        <begin position="196"/>
        <end position="218"/>
    </location>
</feature>
<dbReference type="PANTHER" id="PTHR23513">
    <property type="entry name" value="INTEGRAL MEMBRANE EFFLUX PROTEIN-RELATED"/>
    <property type="match status" value="1"/>
</dbReference>
<keyword evidence="8" id="KW-1185">Reference proteome</keyword>
<feature type="transmembrane region" description="Helical" evidence="6">
    <location>
        <begin position="425"/>
        <end position="444"/>
    </location>
</feature>
<dbReference type="InterPro" id="IPR011701">
    <property type="entry name" value="MFS"/>
</dbReference>
<evidence type="ECO:0000313" key="8">
    <source>
        <dbReference type="Proteomes" id="UP001519295"/>
    </source>
</evidence>
<dbReference type="Proteomes" id="UP001519295">
    <property type="component" value="Unassembled WGS sequence"/>
</dbReference>
<dbReference type="Pfam" id="PF07690">
    <property type="entry name" value="MFS_1"/>
    <property type="match status" value="1"/>
</dbReference>
<feature type="transmembrane region" description="Helical" evidence="6">
    <location>
        <begin position="304"/>
        <end position="323"/>
    </location>
</feature>
<evidence type="ECO:0000256" key="1">
    <source>
        <dbReference type="ARBA" id="ARBA00004651"/>
    </source>
</evidence>
<evidence type="ECO:0000256" key="6">
    <source>
        <dbReference type="SAM" id="Phobius"/>
    </source>
</evidence>
<dbReference type="SUPFAM" id="SSF103473">
    <property type="entry name" value="MFS general substrate transporter"/>
    <property type="match status" value="1"/>
</dbReference>
<dbReference type="Gene3D" id="1.20.1250.20">
    <property type="entry name" value="MFS general substrate transporter like domains"/>
    <property type="match status" value="1"/>
</dbReference>
<feature type="transmembrane region" description="Helical" evidence="6">
    <location>
        <begin position="101"/>
        <end position="124"/>
    </location>
</feature>
<dbReference type="EMBL" id="JAGINU010000001">
    <property type="protein sequence ID" value="MBP2364858.1"/>
    <property type="molecule type" value="Genomic_DNA"/>
</dbReference>
<keyword evidence="3 6" id="KW-0812">Transmembrane</keyword>
<dbReference type="InterPro" id="IPR036259">
    <property type="entry name" value="MFS_trans_sf"/>
</dbReference>
<keyword evidence="2" id="KW-1003">Cell membrane</keyword>
<dbReference type="PANTHER" id="PTHR23513:SF17">
    <property type="entry name" value="MEMBRANE PROTEIN"/>
    <property type="match status" value="1"/>
</dbReference>
<comment type="subcellular location">
    <subcellularLocation>
        <location evidence="1">Cell membrane</location>
        <topology evidence="1">Multi-pass membrane protein</topology>
    </subcellularLocation>
</comment>
<gene>
    <name evidence="7" type="ORF">JOF36_000554</name>
</gene>
<evidence type="ECO:0000256" key="3">
    <source>
        <dbReference type="ARBA" id="ARBA00022692"/>
    </source>
</evidence>
<evidence type="ECO:0008006" key="9">
    <source>
        <dbReference type="Google" id="ProtNLM"/>
    </source>
</evidence>
<keyword evidence="4 6" id="KW-1133">Transmembrane helix</keyword>
<feature type="transmembrane region" description="Helical" evidence="6">
    <location>
        <begin position="394"/>
        <end position="419"/>
    </location>
</feature>
<evidence type="ECO:0000256" key="5">
    <source>
        <dbReference type="ARBA" id="ARBA00023136"/>
    </source>
</evidence>
<accession>A0ABS4VLQ9</accession>
<name>A0ABS4VLQ9_9PSEU</name>
<evidence type="ECO:0000256" key="2">
    <source>
        <dbReference type="ARBA" id="ARBA00022475"/>
    </source>
</evidence>
<feature type="transmembrane region" description="Helical" evidence="6">
    <location>
        <begin position="361"/>
        <end position="382"/>
    </location>
</feature>
<feature type="transmembrane region" description="Helical" evidence="6">
    <location>
        <begin position="69"/>
        <end position="89"/>
    </location>
</feature>
<reference evidence="7 8" key="1">
    <citation type="submission" date="2021-03" db="EMBL/GenBank/DDBJ databases">
        <title>Sequencing the genomes of 1000 actinobacteria strains.</title>
        <authorList>
            <person name="Klenk H.-P."/>
        </authorList>
    </citation>
    <scope>NUCLEOTIDE SEQUENCE [LARGE SCALE GENOMIC DNA]</scope>
    <source>
        <strain evidence="7 8">DSM 45256</strain>
    </source>
</reference>
<evidence type="ECO:0000313" key="7">
    <source>
        <dbReference type="EMBL" id="MBP2364858.1"/>
    </source>
</evidence>
<keyword evidence="5 6" id="KW-0472">Membrane</keyword>
<protein>
    <recommendedName>
        <fullName evidence="9">MFS transporter</fullName>
    </recommendedName>
</protein>
<evidence type="ECO:0000256" key="4">
    <source>
        <dbReference type="ARBA" id="ARBA00022989"/>
    </source>
</evidence>